<dbReference type="eggNOG" id="COG2143">
    <property type="taxonomic scope" value="Bacteria"/>
</dbReference>
<dbReference type="Pfam" id="PF13098">
    <property type="entry name" value="Thioredoxin_2"/>
    <property type="match status" value="1"/>
</dbReference>
<name>Q7MSJ1_WOLSU</name>
<dbReference type="KEGG" id="wsu:WS0393"/>
<gene>
    <name evidence="3" type="ordered locus">WS0393</name>
</gene>
<accession>Q7MSJ1</accession>
<feature type="chain" id="PRO_5004288689" description="Thioredoxin-like fold domain-containing protein" evidence="1">
    <location>
        <begin position="22"/>
        <end position="130"/>
    </location>
</feature>
<reference evidence="3 4" key="1">
    <citation type="journal article" date="2003" name="Proc. Natl. Acad. Sci. U.S.A.">
        <title>Complete genome sequence and analysis of Wolinella succinogenes.</title>
        <authorList>
            <person name="Baar C."/>
            <person name="Eppinger M."/>
            <person name="Raddatz G."/>
            <person name="Simon JM."/>
            <person name="Lanz C."/>
            <person name="Klimmek O."/>
            <person name="Nandakumar R."/>
            <person name="Gross R."/>
            <person name="Rosinus A."/>
            <person name="Keller H."/>
            <person name="Jagtap P."/>
            <person name="Linke B."/>
            <person name="Meyer F."/>
            <person name="Lederer H."/>
            <person name="Schuster S.C."/>
        </authorList>
    </citation>
    <scope>NUCLEOTIDE SEQUENCE [LARGE SCALE GENOMIC DNA]</scope>
    <source>
        <strain evidence="4">ATCC 29543 / DSM 1740 / CCUG 13145 / JCM 31913 / LMG 7466 / NCTC 11488 / FDC 602W</strain>
    </source>
</reference>
<evidence type="ECO:0000313" key="3">
    <source>
        <dbReference type="EMBL" id="CAE09539.1"/>
    </source>
</evidence>
<evidence type="ECO:0000313" key="4">
    <source>
        <dbReference type="Proteomes" id="UP000000422"/>
    </source>
</evidence>
<dbReference type="InterPro" id="IPR012336">
    <property type="entry name" value="Thioredoxin-like_fold"/>
</dbReference>
<feature type="signal peptide" evidence="1">
    <location>
        <begin position="1"/>
        <end position="21"/>
    </location>
</feature>
<dbReference type="Proteomes" id="UP000000422">
    <property type="component" value="Chromosome"/>
</dbReference>
<dbReference type="EMBL" id="BX571658">
    <property type="protein sequence ID" value="CAE09539.1"/>
    <property type="molecule type" value="Genomic_DNA"/>
</dbReference>
<dbReference type="RefSeq" id="WP_011138339.1">
    <property type="nucleotide sequence ID" value="NC_005090.1"/>
</dbReference>
<keyword evidence="4" id="KW-1185">Reference proteome</keyword>
<protein>
    <recommendedName>
        <fullName evidence="2">Thioredoxin-like fold domain-containing protein</fullName>
    </recommendedName>
</protein>
<dbReference type="STRING" id="273121.WS0393"/>
<dbReference type="Gene3D" id="3.40.30.10">
    <property type="entry name" value="Glutaredoxin"/>
    <property type="match status" value="1"/>
</dbReference>
<evidence type="ECO:0000256" key="1">
    <source>
        <dbReference type="SAM" id="SignalP"/>
    </source>
</evidence>
<dbReference type="InterPro" id="IPR036249">
    <property type="entry name" value="Thioredoxin-like_sf"/>
</dbReference>
<dbReference type="SUPFAM" id="SSF52833">
    <property type="entry name" value="Thioredoxin-like"/>
    <property type="match status" value="1"/>
</dbReference>
<proteinExistence type="predicted"/>
<feature type="domain" description="Thioredoxin-like fold" evidence="2">
    <location>
        <begin position="32"/>
        <end position="122"/>
    </location>
</feature>
<organism evidence="4">
    <name type="scientific">Wolinella succinogenes (strain ATCC 29543 / DSM 1740 / CCUG 13145 / JCM 31913 / LMG 7466 / NCTC 11488 / FDC 602W)</name>
    <name type="common">Vibrio succinogenes</name>
    <dbReference type="NCBI Taxonomy" id="273121"/>
    <lineage>
        <taxon>Bacteria</taxon>
        <taxon>Pseudomonadati</taxon>
        <taxon>Campylobacterota</taxon>
        <taxon>Epsilonproteobacteria</taxon>
        <taxon>Campylobacterales</taxon>
        <taxon>Helicobacteraceae</taxon>
        <taxon>Wolinella</taxon>
    </lineage>
</organism>
<dbReference type="AlphaFoldDB" id="Q7MSJ1"/>
<sequence>MRLFWRSLWMGCLLGSVWLHAESLESGSIRALKENKLLLVSIESEACPYCKKMKREIFEEAKYRQEIEKRYVHLVFNNRDSSLPPDLRAPYVPANAILSPKDQSILDAYVGYIAPERFMKILEETHKGVQ</sequence>
<dbReference type="HOGENOM" id="CLU_090389_8_4_7"/>
<keyword evidence="1" id="KW-0732">Signal</keyword>
<evidence type="ECO:0000259" key="2">
    <source>
        <dbReference type="Pfam" id="PF13098"/>
    </source>
</evidence>